<dbReference type="InterPro" id="IPR003593">
    <property type="entry name" value="AAA+_ATPase"/>
</dbReference>
<dbReference type="PANTHER" id="PTHR32039:SF7">
    <property type="entry name" value="COMPETENCE PROTEIN COMM"/>
    <property type="match status" value="1"/>
</dbReference>
<reference evidence="6" key="1">
    <citation type="submission" date="2012-02" db="EMBL/GenBank/DDBJ databases">
        <title>The complete genome of Halobacteroides halobius DSM 5150.</title>
        <authorList>
            <person name="Lucas S."/>
            <person name="Copeland A."/>
            <person name="Lapidus A."/>
            <person name="Glavina del Rio T."/>
            <person name="Dalin E."/>
            <person name="Tice H."/>
            <person name="Bruce D."/>
            <person name="Goodwin L."/>
            <person name="Pitluck S."/>
            <person name="Peters L."/>
            <person name="Mikhailova N."/>
            <person name="Gu W."/>
            <person name="Kyrpides N."/>
            <person name="Mavromatis K."/>
            <person name="Ivanova N."/>
            <person name="Brettin T."/>
            <person name="Detter J.C."/>
            <person name="Han C."/>
            <person name="Larimer F."/>
            <person name="Land M."/>
            <person name="Hauser L."/>
            <person name="Markowitz V."/>
            <person name="Cheng J.-F."/>
            <person name="Hugenholtz P."/>
            <person name="Woyke T."/>
            <person name="Wu D."/>
            <person name="Tindall B."/>
            <person name="Pomrenke H."/>
            <person name="Brambilla E."/>
            <person name="Klenk H.-P."/>
            <person name="Eisen J.A."/>
        </authorList>
    </citation>
    <scope>NUCLEOTIDE SEQUENCE [LARGE SCALE GENOMIC DNA]</scope>
    <source>
        <strain evidence="6">ATCC 35273 / DSM 5150 / MD-1</strain>
    </source>
</reference>
<dbReference type="GO" id="GO:0003677">
    <property type="term" value="F:DNA binding"/>
    <property type="evidence" value="ECO:0007669"/>
    <property type="project" value="InterPro"/>
</dbReference>
<gene>
    <name evidence="5" type="ordered locus">Halha_0638</name>
</gene>
<dbReference type="InterPro" id="IPR027417">
    <property type="entry name" value="P-loop_NTPase"/>
</dbReference>
<dbReference type="OrthoDB" id="9813147at2"/>
<dbReference type="GO" id="GO:0005524">
    <property type="term" value="F:ATP binding"/>
    <property type="evidence" value="ECO:0007669"/>
    <property type="project" value="UniProtKB-KW"/>
</dbReference>
<comment type="similarity">
    <text evidence="1">Belongs to the Mg-chelatase subunits D/I family. ComM subfamily.</text>
</comment>
<evidence type="ECO:0000313" key="5">
    <source>
        <dbReference type="EMBL" id="AGB40611.1"/>
    </source>
</evidence>
<proteinExistence type="inferred from homology"/>
<dbReference type="SUPFAM" id="SSF52540">
    <property type="entry name" value="P-loop containing nucleoside triphosphate hydrolases"/>
    <property type="match status" value="1"/>
</dbReference>
<protein>
    <submittedName>
        <fullName evidence="5">Mg chelatase-related protein</fullName>
    </submittedName>
</protein>
<feature type="domain" description="AAA+ ATPase" evidence="4">
    <location>
        <begin position="211"/>
        <end position="392"/>
    </location>
</feature>
<dbReference type="AlphaFoldDB" id="L0K6F4"/>
<dbReference type="Pfam" id="PF01078">
    <property type="entry name" value="Mg_chelatase"/>
    <property type="match status" value="1"/>
</dbReference>
<dbReference type="HOGENOM" id="CLU_026145_1_1_9"/>
<dbReference type="Proteomes" id="UP000010880">
    <property type="component" value="Chromosome"/>
</dbReference>
<dbReference type="InterPro" id="IPR004482">
    <property type="entry name" value="Mg_chelat-rel"/>
</dbReference>
<dbReference type="InterPro" id="IPR000523">
    <property type="entry name" value="Mg_chelatse_chII-like_cat_dom"/>
</dbReference>
<dbReference type="InterPro" id="IPR045006">
    <property type="entry name" value="CHLI-like"/>
</dbReference>
<keyword evidence="3" id="KW-0067">ATP-binding</keyword>
<dbReference type="KEGG" id="hhl:Halha_0638"/>
<evidence type="ECO:0000259" key="4">
    <source>
        <dbReference type="SMART" id="SM00382"/>
    </source>
</evidence>
<dbReference type="InterPro" id="IPR001208">
    <property type="entry name" value="MCM_dom"/>
</dbReference>
<dbReference type="STRING" id="748449.Halha_0638"/>
<organism evidence="5 6">
    <name type="scientific">Halobacteroides halobius (strain ATCC 35273 / DSM 5150 / MD-1)</name>
    <dbReference type="NCBI Taxonomy" id="748449"/>
    <lineage>
        <taxon>Bacteria</taxon>
        <taxon>Bacillati</taxon>
        <taxon>Bacillota</taxon>
        <taxon>Clostridia</taxon>
        <taxon>Halanaerobiales</taxon>
        <taxon>Halobacteroidaceae</taxon>
        <taxon>Halobacteroides</taxon>
    </lineage>
</organism>
<dbReference type="Pfam" id="PF13335">
    <property type="entry name" value="Mg_chelatase_C"/>
    <property type="match status" value="1"/>
</dbReference>
<dbReference type="PANTHER" id="PTHR32039">
    <property type="entry name" value="MAGNESIUM-CHELATASE SUBUNIT CHLI"/>
    <property type="match status" value="1"/>
</dbReference>
<dbReference type="RefSeq" id="WP_015326337.1">
    <property type="nucleotide sequence ID" value="NC_019978.1"/>
</dbReference>
<dbReference type="Gene3D" id="3.40.50.300">
    <property type="entry name" value="P-loop containing nucleotide triphosphate hydrolases"/>
    <property type="match status" value="1"/>
</dbReference>
<evidence type="ECO:0000313" key="6">
    <source>
        <dbReference type="Proteomes" id="UP000010880"/>
    </source>
</evidence>
<dbReference type="InterPro" id="IPR025158">
    <property type="entry name" value="Mg_chelat-rel_C"/>
</dbReference>
<dbReference type="EMBL" id="CP003359">
    <property type="protein sequence ID" value="AGB40611.1"/>
    <property type="molecule type" value="Genomic_DNA"/>
</dbReference>
<evidence type="ECO:0000256" key="3">
    <source>
        <dbReference type="ARBA" id="ARBA00022840"/>
    </source>
</evidence>
<dbReference type="PRINTS" id="PR01657">
    <property type="entry name" value="MCMFAMILY"/>
</dbReference>
<keyword evidence="6" id="KW-1185">Reference proteome</keyword>
<evidence type="ECO:0000256" key="1">
    <source>
        <dbReference type="ARBA" id="ARBA00006354"/>
    </source>
</evidence>
<dbReference type="InterPro" id="IPR014721">
    <property type="entry name" value="Ribsml_uS5_D2-typ_fold_subgr"/>
</dbReference>
<evidence type="ECO:0000256" key="2">
    <source>
        <dbReference type="ARBA" id="ARBA00022741"/>
    </source>
</evidence>
<dbReference type="InterPro" id="IPR020568">
    <property type="entry name" value="Ribosomal_Su5_D2-typ_SF"/>
</dbReference>
<dbReference type="NCBIfam" id="TIGR00368">
    <property type="entry name" value="YifB family Mg chelatase-like AAA ATPase"/>
    <property type="match status" value="1"/>
</dbReference>
<dbReference type="SMART" id="SM00382">
    <property type="entry name" value="AAA"/>
    <property type="match status" value="1"/>
</dbReference>
<name>L0K6F4_HALHC</name>
<sequence length="508" mass="55637">MLAKTASNAVLGIEGYLVEVEVDLSQGLPAFNIVGLPDTAVREAKERVKAAIKNSGFEFPVKRITVNLAPADIKKQGPAFDLPIAVGLLAAVGRVSQERLSDYALIGELSLDGRIRSGQGILPMVLSAKRAGKKGVILAKENAAEASVVDGLEIIPINNLKQTVRYLNGQLDVDQVKIDLFTSKQSSHPLDFSDVKGQEHAKRALEVAAAGGHNVLMVGPPGSGKSMLAKRLPTILPPLSRQEAIEVTKVFSVIGKLSRPLITKRPFRSPHHTISDAGLIGGGRIPKPGEVSLAHQGVLFLDELPEFKKSVLEVLRQPLEEGEVTISRSLTTLEYPAQFMLIAAMNPCKCGYYGDPTKECTCTSTEIRRYLNKVSGPLMDRIDIHLELPRLKVDELIENKAKESSSKIKERVVKARRKQLKRFKEERITHNAQINSSLLKEYCNLSGSATVLLKDAISRLNLSARAYDRILKLARTIADLAAEEEINSNHIAEAIQYRNLDRKYSTGL</sequence>
<accession>L0K6F4</accession>
<keyword evidence="2" id="KW-0547">Nucleotide-binding</keyword>
<dbReference type="eggNOG" id="COG0606">
    <property type="taxonomic scope" value="Bacteria"/>
</dbReference>
<dbReference type="Gene3D" id="3.30.230.10">
    <property type="match status" value="1"/>
</dbReference>
<dbReference type="PATRIC" id="fig|748449.3.peg.598"/>
<dbReference type="SUPFAM" id="SSF54211">
    <property type="entry name" value="Ribosomal protein S5 domain 2-like"/>
    <property type="match status" value="1"/>
</dbReference>
<dbReference type="Pfam" id="PF13541">
    <property type="entry name" value="ChlI"/>
    <property type="match status" value="1"/>
</dbReference>